<dbReference type="Pfam" id="PF00078">
    <property type="entry name" value="RVT_1"/>
    <property type="match status" value="1"/>
</dbReference>
<dbReference type="EMBL" id="DUZY01000001">
    <property type="protein sequence ID" value="DAD19646.1"/>
    <property type="molecule type" value="Genomic_DNA"/>
</dbReference>
<comment type="caution">
    <text evidence="2">The sequence shown here is derived from an EMBL/GenBank/DDBJ whole genome shotgun (WGS) entry which is preliminary data.</text>
</comment>
<keyword evidence="3" id="KW-1185">Reference proteome</keyword>
<sequence>MAVKIDLRKAYDSVDCVFLRRVLESADFLDHVMEWIYTCVSTASFSMMANGSQEGFFKASRGLYQGDPFSPYFFLLVLQVLSDHLDGAASEGLLYLHPRCKSPKITHLAFADDLFIFLVYLLDQFSAWSGLEVNNAKSQVFFSAINEVDQSTTLGILGMTMGSLPVRYLGFPLIYTRLTHNDCLPLIKAVDNMTKAWKSETLSYAGRLELLRTVINGKILFRCSIAILPINVTKLLEKLSSDFLWTGSSGARTHNVRWEASCMPKSEGGLGLRRVRDWNLALLLKHIWTIATNSSLSLWVSWFAS</sequence>
<dbReference type="InterPro" id="IPR000477">
    <property type="entry name" value="RT_dom"/>
</dbReference>
<dbReference type="Proteomes" id="UP000607653">
    <property type="component" value="Unassembled WGS sequence"/>
</dbReference>
<dbReference type="AlphaFoldDB" id="A0A822XL34"/>
<protein>
    <recommendedName>
        <fullName evidence="1">Reverse transcriptase domain-containing protein</fullName>
    </recommendedName>
</protein>
<dbReference type="SUPFAM" id="SSF56672">
    <property type="entry name" value="DNA/RNA polymerases"/>
    <property type="match status" value="1"/>
</dbReference>
<evidence type="ECO:0000313" key="2">
    <source>
        <dbReference type="EMBL" id="DAD19646.1"/>
    </source>
</evidence>
<gene>
    <name evidence="2" type="ORF">HUJ06_021109</name>
</gene>
<dbReference type="PANTHER" id="PTHR33116">
    <property type="entry name" value="REVERSE TRANSCRIPTASE ZINC-BINDING DOMAIN-CONTAINING PROTEIN-RELATED-RELATED"/>
    <property type="match status" value="1"/>
</dbReference>
<accession>A0A822XL34</accession>
<feature type="domain" description="Reverse transcriptase" evidence="1">
    <location>
        <begin position="1"/>
        <end position="173"/>
    </location>
</feature>
<evidence type="ECO:0000313" key="3">
    <source>
        <dbReference type="Proteomes" id="UP000607653"/>
    </source>
</evidence>
<reference evidence="2 3" key="1">
    <citation type="journal article" date="2020" name="Mol. Biol. Evol.">
        <title>Distinct Expression and Methylation Patterns for Genes with Different Fates following a Single Whole-Genome Duplication in Flowering Plants.</title>
        <authorList>
            <person name="Shi T."/>
            <person name="Rahmani R.S."/>
            <person name="Gugger P.F."/>
            <person name="Wang M."/>
            <person name="Li H."/>
            <person name="Zhang Y."/>
            <person name="Li Z."/>
            <person name="Wang Q."/>
            <person name="Van de Peer Y."/>
            <person name="Marchal K."/>
            <person name="Chen J."/>
        </authorList>
    </citation>
    <scope>NUCLEOTIDE SEQUENCE [LARGE SCALE GENOMIC DNA]</scope>
    <source>
        <tissue evidence="2">Leaf</tissue>
    </source>
</reference>
<dbReference type="InterPro" id="IPR043502">
    <property type="entry name" value="DNA/RNA_pol_sf"/>
</dbReference>
<dbReference type="PANTHER" id="PTHR33116:SF78">
    <property type="entry name" value="OS12G0587133 PROTEIN"/>
    <property type="match status" value="1"/>
</dbReference>
<dbReference type="PROSITE" id="PS50878">
    <property type="entry name" value="RT_POL"/>
    <property type="match status" value="1"/>
</dbReference>
<evidence type="ECO:0000259" key="1">
    <source>
        <dbReference type="PROSITE" id="PS50878"/>
    </source>
</evidence>
<name>A0A822XL34_NELNU</name>
<proteinExistence type="predicted"/>
<organism evidence="2 3">
    <name type="scientific">Nelumbo nucifera</name>
    <name type="common">Sacred lotus</name>
    <dbReference type="NCBI Taxonomy" id="4432"/>
    <lineage>
        <taxon>Eukaryota</taxon>
        <taxon>Viridiplantae</taxon>
        <taxon>Streptophyta</taxon>
        <taxon>Embryophyta</taxon>
        <taxon>Tracheophyta</taxon>
        <taxon>Spermatophyta</taxon>
        <taxon>Magnoliopsida</taxon>
        <taxon>Proteales</taxon>
        <taxon>Nelumbonaceae</taxon>
        <taxon>Nelumbo</taxon>
    </lineage>
</organism>